<evidence type="ECO:0000256" key="4">
    <source>
        <dbReference type="SAM" id="MobiDB-lite"/>
    </source>
</evidence>
<comment type="similarity">
    <text evidence="2">Belongs to the rad21 family.</text>
</comment>
<evidence type="ECO:0000256" key="1">
    <source>
        <dbReference type="ARBA" id="ARBA00004123"/>
    </source>
</evidence>
<dbReference type="GO" id="GO:0007062">
    <property type="term" value="P:sister chromatid cohesion"/>
    <property type="evidence" value="ECO:0007669"/>
    <property type="project" value="InterPro"/>
</dbReference>
<dbReference type="InterPro" id="IPR039781">
    <property type="entry name" value="Rad21/Rec8-like"/>
</dbReference>
<feature type="domain" description="Rad21/Rec8-like protein N-terminal" evidence="6">
    <location>
        <begin position="1"/>
        <end position="99"/>
    </location>
</feature>
<accession>A0A7S0XAR6</accession>
<proteinExistence type="inferred from homology"/>
<dbReference type="AlphaFoldDB" id="A0A7S0XAR6"/>
<dbReference type="Pfam" id="PF04824">
    <property type="entry name" value="Rad21_Rec8"/>
    <property type="match status" value="1"/>
</dbReference>
<gene>
    <name evidence="7" type="ORF">MANT1106_LOCUS14504</name>
</gene>
<feature type="compositionally biased region" description="Basic and acidic residues" evidence="4">
    <location>
        <begin position="288"/>
        <end position="302"/>
    </location>
</feature>
<dbReference type="SUPFAM" id="SSF46785">
    <property type="entry name" value="Winged helix' DNA-binding domain"/>
    <property type="match status" value="1"/>
</dbReference>
<feature type="compositionally biased region" description="Low complexity" evidence="4">
    <location>
        <begin position="519"/>
        <end position="534"/>
    </location>
</feature>
<feature type="region of interest" description="Disordered" evidence="4">
    <location>
        <begin position="177"/>
        <end position="221"/>
    </location>
</feature>
<evidence type="ECO:0000256" key="3">
    <source>
        <dbReference type="ARBA" id="ARBA00023242"/>
    </source>
</evidence>
<evidence type="ECO:0000259" key="6">
    <source>
        <dbReference type="Pfam" id="PF04825"/>
    </source>
</evidence>
<name>A0A7S0XAR6_9CHLO</name>
<feature type="region of interest" description="Disordered" evidence="4">
    <location>
        <begin position="233"/>
        <end position="339"/>
    </location>
</feature>
<dbReference type="Gene3D" id="1.10.10.580">
    <property type="entry name" value="Structural maintenance of chromosome 1. Chain E"/>
    <property type="match status" value="1"/>
</dbReference>
<dbReference type="InterPro" id="IPR006910">
    <property type="entry name" value="Rad21_Rec8_N"/>
</dbReference>
<comment type="subcellular location">
    <subcellularLocation>
        <location evidence="1">Nucleus</location>
    </subcellularLocation>
</comment>
<protein>
    <recommendedName>
        <fullName evidence="8">Rad21/Rec8-like protein N-terminal domain-containing protein</fullName>
    </recommendedName>
</protein>
<evidence type="ECO:0008006" key="8">
    <source>
        <dbReference type="Google" id="ProtNLM"/>
    </source>
</evidence>
<dbReference type="PANTHER" id="PTHR12585:SF69">
    <property type="entry name" value="FI11703P"/>
    <property type="match status" value="1"/>
</dbReference>
<feature type="compositionally biased region" description="Polar residues" evidence="4">
    <location>
        <begin position="272"/>
        <end position="282"/>
    </location>
</feature>
<dbReference type="Pfam" id="PF04825">
    <property type="entry name" value="Rad21_Rec8_N"/>
    <property type="match status" value="1"/>
</dbReference>
<dbReference type="GO" id="GO:0003682">
    <property type="term" value="F:chromatin binding"/>
    <property type="evidence" value="ECO:0007669"/>
    <property type="project" value="TreeGrafter"/>
</dbReference>
<feature type="compositionally biased region" description="Acidic residues" evidence="4">
    <location>
        <begin position="535"/>
        <end position="545"/>
    </location>
</feature>
<dbReference type="InterPro" id="IPR006909">
    <property type="entry name" value="Rad21/Rec8_C_eu"/>
</dbReference>
<feature type="domain" description="Rad21/Rec8-like protein C-terminal eukaryotic" evidence="5">
    <location>
        <begin position="665"/>
        <end position="711"/>
    </location>
</feature>
<dbReference type="InterPro" id="IPR036390">
    <property type="entry name" value="WH_DNA-bd_sf"/>
</dbReference>
<organism evidence="7">
    <name type="scientific">Mantoniella antarctica</name>
    <dbReference type="NCBI Taxonomy" id="81844"/>
    <lineage>
        <taxon>Eukaryota</taxon>
        <taxon>Viridiplantae</taxon>
        <taxon>Chlorophyta</taxon>
        <taxon>Mamiellophyceae</taxon>
        <taxon>Mamiellales</taxon>
        <taxon>Mamiellaceae</taxon>
        <taxon>Mantoniella</taxon>
    </lineage>
</organism>
<evidence type="ECO:0000256" key="2">
    <source>
        <dbReference type="ARBA" id="ARBA00009870"/>
    </source>
</evidence>
<keyword evidence="3" id="KW-0539">Nucleus</keyword>
<feature type="compositionally biased region" description="Low complexity" evidence="4">
    <location>
        <begin position="501"/>
        <end position="512"/>
    </location>
</feature>
<feature type="compositionally biased region" description="Acidic residues" evidence="4">
    <location>
        <begin position="244"/>
        <end position="271"/>
    </location>
</feature>
<feature type="region of interest" description="Disordered" evidence="4">
    <location>
        <begin position="480"/>
        <end position="580"/>
    </location>
</feature>
<evidence type="ECO:0000259" key="5">
    <source>
        <dbReference type="Pfam" id="PF04824"/>
    </source>
</evidence>
<dbReference type="GO" id="GO:1990414">
    <property type="term" value="P:replication-born double-strand break repair via sister chromatid exchange"/>
    <property type="evidence" value="ECO:0007669"/>
    <property type="project" value="TreeGrafter"/>
</dbReference>
<reference evidence="7" key="1">
    <citation type="submission" date="2021-01" db="EMBL/GenBank/DDBJ databases">
        <authorList>
            <person name="Corre E."/>
            <person name="Pelletier E."/>
            <person name="Niang G."/>
            <person name="Scheremetjew M."/>
            <person name="Finn R."/>
            <person name="Kale V."/>
            <person name="Holt S."/>
            <person name="Cochrane G."/>
            <person name="Meng A."/>
            <person name="Brown T."/>
            <person name="Cohen L."/>
        </authorList>
    </citation>
    <scope>NUCLEOTIDE SEQUENCE</scope>
    <source>
        <strain evidence="7">SL-175</strain>
    </source>
</reference>
<evidence type="ECO:0000313" key="7">
    <source>
        <dbReference type="EMBL" id="CAD8711817.1"/>
    </source>
</evidence>
<dbReference type="GO" id="GO:0005634">
    <property type="term" value="C:nucleus"/>
    <property type="evidence" value="ECO:0007669"/>
    <property type="project" value="UniProtKB-SubCell"/>
</dbReference>
<dbReference type="GO" id="GO:0008278">
    <property type="term" value="C:cohesin complex"/>
    <property type="evidence" value="ECO:0007669"/>
    <property type="project" value="InterPro"/>
</dbReference>
<sequence length="715" mass="76137">MFYSYDILAKRGPLGTIWIAAHLDRRLRKQQITETDVPVAVQNIINPAAPVALRLSAQLMLGVVRIYGRKVNYLFQDCSEALVKVKQAFRAAETADLPGGGDRAAAGTITLHENYDDLELFFEPYAAAGLGHMGDESRATANKSDVTLDDPDMFDAFHQQYNYDDCIHDDMDEGEYMDDELVDTPGPGGGRRSAGTDYHTPTGDDGPGPSRNGPRRSVGVSNPADRQEILLEDYDQGDAGFNDGDGDDDKVMYPDEDFVPLPLDDDLEDENGTSPRSPQVSHGASDGVKFKTPENPRVDTDAPPHPATPGGTAPATGGTGVENFSAGPQRGQQAGGKIPGVVARKRSPRNRKPATRVIKIDDEGDTMLSNENIRRQIQDTSDIVNQRTAGVVHRLANLADDDVPYGADENIDESGGFDVGYYKDGFTFAPPPESDVEAFGILRGTLGGRDPLMGHQMSTRMSEIRARCVETMWRAAGERWGAGYTGGATGEGSVRSRKRGGASVSGNSAGSDGLDHGSSDPSGSSGRGGPSVYDAYDEDGGDDEGGAAQMPSPDADDFAVGGGDDEFGDGSGAPASPAGTFVDEMELGSTRGVGLNYNDPSVGMGMGMDLGGVVPTTPANAPKGHKDWNIHTKQMLAKITPRLMKKNANPLTVSEMTGMSCEQGSQRSKACKRGEAARLFYQVLVLQTHGFLEVEQPSAYGEISVSAGIKMKERL</sequence>
<dbReference type="PANTHER" id="PTHR12585">
    <property type="entry name" value="SCC1 / RAD21 FAMILY MEMBER"/>
    <property type="match status" value="1"/>
</dbReference>
<dbReference type="InterPro" id="IPR023093">
    <property type="entry name" value="ScpA-like_C"/>
</dbReference>
<dbReference type="EMBL" id="HBFC01024079">
    <property type="protein sequence ID" value="CAD8711817.1"/>
    <property type="molecule type" value="Transcribed_RNA"/>
</dbReference>